<proteinExistence type="predicted"/>
<feature type="domain" description="ATP nucleosidase Cap17-like N-terminal" evidence="1">
    <location>
        <begin position="2"/>
        <end position="143"/>
    </location>
</feature>
<dbReference type="KEGG" id="xcb:XC_2434"/>
<dbReference type="Pfam" id="PF18178">
    <property type="entry name" value="Cap17-like_N"/>
    <property type="match status" value="1"/>
</dbReference>
<name>A0A0H2X9Z9_XANC8</name>
<dbReference type="EMBL" id="CP000050">
    <property type="protein sequence ID" value="AAY49484.1"/>
    <property type="molecule type" value="Genomic_DNA"/>
</dbReference>
<evidence type="ECO:0000259" key="1">
    <source>
        <dbReference type="Pfam" id="PF18178"/>
    </source>
</evidence>
<protein>
    <submittedName>
        <fullName evidence="2">Phage associated protein</fullName>
    </submittedName>
</protein>
<dbReference type="Proteomes" id="UP000000420">
    <property type="component" value="Chromosome"/>
</dbReference>
<gene>
    <name evidence="2" type="ordered locus">XC_2434</name>
</gene>
<dbReference type="HOGENOM" id="CLU_060069_0_0_6"/>
<dbReference type="InterPro" id="IPR041327">
    <property type="entry name" value="Cap17-like_N"/>
</dbReference>
<dbReference type="AlphaFoldDB" id="A0A0H2X9Z9"/>
<sequence length="296" mass="33407">MVAVKHHKNEEQIPAQFSDLWQAMRRSALVRIESAAHWDMNSKRMEAQARHGDILITLGGGEGVEFLANLYHDAGKPVIPLNFKLSPRNFGSQKIYDFGLSGRNSQRLFQTQGSVDSHSYLNRIEITPTKAVTEAVEDTIDLLQDLVAPRAFVVRLLATGHPDYSAVQDFFDTVVQPVMENELGYKLTVVNGKQRYDHSRIDQEIFEKLHRSAVVLADVTGARPNCFIELGYALGRGLHTVLLAREGTEHPFDITSFAAHHWSSTGSTEDRRRAFREHWDAIKLRPALVQMEPLIP</sequence>
<reference evidence="2 3" key="1">
    <citation type="journal article" date="2005" name="Genome Res.">
        <title>Comparative and functional genomic analyses of the pathogenicity of phytopathogen Xanthomonas campestris pv. campestris.</title>
        <authorList>
            <person name="Qian W."/>
            <person name="Jia Y."/>
            <person name="Ren S.X."/>
            <person name="He Y.Q."/>
            <person name="Feng J.X."/>
            <person name="Lu L.F."/>
            <person name="Sun Q."/>
            <person name="Ying G."/>
            <person name="Tang D.J."/>
            <person name="Tang H."/>
            <person name="Wu W."/>
            <person name="Hao P."/>
            <person name="Wang L."/>
            <person name="Jiang B.L."/>
            <person name="Zeng S."/>
            <person name="Gu W.Y."/>
            <person name="Lu G."/>
            <person name="Rong L."/>
            <person name="Tian Y."/>
            <person name="Yao Z."/>
            <person name="Fu G."/>
            <person name="Chen B."/>
            <person name="Fang R."/>
            <person name="Qiang B."/>
            <person name="Chen Z."/>
            <person name="Zhao G.P."/>
            <person name="Tang J.L."/>
            <person name="He C."/>
        </authorList>
    </citation>
    <scope>NUCLEOTIDE SEQUENCE [LARGE SCALE GENOMIC DNA]</scope>
    <source>
        <strain evidence="2 3">8004</strain>
    </source>
</reference>
<organism evidence="2 3">
    <name type="scientific">Xanthomonas campestris pv. campestris (strain 8004)</name>
    <dbReference type="NCBI Taxonomy" id="314565"/>
    <lineage>
        <taxon>Bacteria</taxon>
        <taxon>Pseudomonadati</taxon>
        <taxon>Pseudomonadota</taxon>
        <taxon>Gammaproteobacteria</taxon>
        <taxon>Lysobacterales</taxon>
        <taxon>Lysobacteraceae</taxon>
        <taxon>Xanthomonas</taxon>
    </lineage>
</organism>
<evidence type="ECO:0000313" key="3">
    <source>
        <dbReference type="Proteomes" id="UP000000420"/>
    </source>
</evidence>
<evidence type="ECO:0000313" key="2">
    <source>
        <dbReference type="EMBL" id="AAY49484.1"/>
    </source>
</evidence>
<accession>A0A0H2X9Z9</accession>